<comment type="caution">
    <text evidence="1">The sequence shown here is derived from an EMBL/GenBank/DDBJ whole genome shotgun (WGS) entry which is preliminary data.</text>
</comment>
<evidence type="ECO:0000313" key="2">
    <source>
        <dbReference type="Proteomes" id="UP000810252"/>
    </source>
</evidence>
<dbReference type="AlphaFoldDB" id="A0A9D9EK97"/>
<accession>A0A9D9EK97</accession>
<reference evidence="1" key="1">
    <citation type="submission" date="2020-10" db="EMBL/GenBank/DDBJ databases">
        <authorList>
            <person name="Gilroy R."/>
        </authorList>
    </citation>
    <scope>NUCLEOTIDE SEQUENCE</scope>
    <source>
        <strain evidence="1">20514</strain>
    </source>
</reference>
<proteinExistence type="predicted"/>
<protein>
    <submittedName>
        <fullName evidence="1">Uncharacterized protein</fullName>
    </submittedName>
</protein>
<sequence>MRKSVGIPSAENKTLLYLLDASCSTCIADVIEFLTIYEKCNTTMQCCIFVDENYSYIFDYYLNELNDVLSELPVGIKIIETPEEYPFGYDNRGYDLWLVDNNGSLAKPVVY</sequence>
<organism evidence="1 2">
    <name type="scientific">Candidatus Cryptobacteroides merdigallinarum</name>
    <dbReference type="NCBI Taxonomy" id="2840770"/>
    <lineage>
        <taxon>Bacteria</taxon>
        <taxon>Pseudomonadati</taxon>
        <taxon>Bacteroidota</taxon>
        <taxon>Bacteroidia</taxon>
        <taxon>Bacteroidales</taxon>
        <taxon>Candidatus Cryptobacteroides</taxon>
    </lineage>
</organism>
<reference evidence="1" key="2">
    <citation type="journal article" date="2021" name="PeerJ">
        <title>Extensive microbial diversity within the chicken gut microbiome revealed by metagenomics and culture.</title>
        <authorList>
            <person name="Gilroy R."/>
            <person name="Ravi A."/>
            <person name="Getino M."/>
            <person name="Pursley I."/>
            <person name="Horton D.L."/>
            <person name="Alikhan N.F."/>
            <person name="Baker D."/>
            <person name="Gharbi K."/>
            <person name="Hall N."/>
            <person name="Watson M."/>
            <person name="Adriaenssens E.M."/>
            <person name="Foster-Nyarko E."/>
            <person name="Jarju S."/>
            <person name="Secka A."/>
            <person name="Antonio M."/>
            <person name="Oren A."/>
            <person name="Chaudhuri R.R."/>
            <person name="La Ragione R."/>
            <person name="Hildebrand F."/>
            <person name="Pallen M.J."/>
        </authorList>
    </citation>
    <scope>NUCLEOTIDE SEQUENCE</scope>
    <source>
        <strain evidence="1">20514</strain>
    </source>
</reference>
<dbReference type="Proteomes" id="UP000810252">
    <property type="component" value="Unassembled WGS sequence"/>
</dbReference>
<gene>
    <name evidence="1" type="ORF">IAC29_09115</name>
</gene>
<evidence type="ECO:0000313" key="1">
    <source>
        <dbReference type="EMBL" id="MBO8449412.1"/>
    </source>
</evidence>
<dbReference type="EMBL" id="JADIMQ010000128">
    <property type="protein sequence ID" value="MBO8449412.1"/>
    <property type="molecule type" value="Genomic_DNA"/>
</dbReference>
<name>A0A9D9EK97_9BACT</name>